<dbReference type="NCBIfam" id="NF004314">
    <property type="entry name" value="PRK05710.1-3"/>
    <property type="match status" value="1"/>
</dbReference>
<comment type="function">
    <text evidence="7">Catalyzes the tRNA-independent activation of glutamate in presence of ATP and the subsequent transfer of glutamate onto a tRNA(Asp). Glutamate is transferred on the 2-amino-5-(4,5-dihydroxy-2-cyclopenten-1-yl) moiety of the queuosine in the wobble position of the QUC anticodon.</text>
</comment>
<keyword evidence="11" id="KW-1185">Reference proteome</keyword>
<sequence length="295" mass="32566">MSQSTAYIGRFAPSPSGPLHFGSLIAALGSYLQAKSQHGKWLVRIEDIDPPREVAGASEDILDTLQAYGLNWDDSVIYQSQQSVAYEQVLAHLDQQQLSYACACTRKIIKQQGGLYLGHCRDKKLSNNNNALRINVSKLAAPITHFQDKLQGHITLDAQQADEDFIIKRKDGLYAYNLAVVIDDINQGITEIVRGADLLPTTGKQISLYQLLGKPVPTYVHLPLAVTKPGFKLSKQNHALAIDKQDPIPTLIQALSFLGLPTADLIDKSSCSIILKWAVANWQLNMVPRQTEIQV</sequence>
<dbReference type="PRINTS" id="PR00987">
    <property type="entry name" value="TRNASYNTHGLU"/>
</dbReference>
<dbReference type="NCBIfam" id="TIGR03838">
    <property type="entry name" value="queuosine_YadB"/>
    <property type="match status" value="1"/>
</dbReference>
<dbReference type="Proteomes" id="UP001157353">
    <property type="component" value="Unassembled WGS sequence"/>
</dbReference>
<dbReference type="PANTHER" id="PTHR43311">
    <property type="entry name" value="GLUTAMATE--TRNA LIGASE"/>
    <property type="match status" value="1"/>
</dbReference>
<dbReference type="Pfam" id="PF00749">
    <property type="entry name" value="tRNA-synt_1c"/>
    <property type="match status" value="1"/>
</dbReference>
<evidence type="ECO:0000256" key="3">
    <source>
        <dbReference type="ARBA" id="ARBA00022741"/>
    </source>
</evidence>
<evidence type="ECO:0000256" key="7">
    <source>
        <dbReference type="HAMAP-Rule" id="MF_01428"/>
    </source>
</evidence>
<dbReference type="InterPro" id="IPR020058">
    <property type="entry name" value="Glu/Gln-tRNA-synth_Ib_cat-dom"/>
</dbReference>
<comment type="cofactor">
    <cofactor evidence="7">
        <name>Zn(2+)</name>
        <dbReference type="ChEBI" id="CHEBI:29105"/>
    </cofactor>
    <text evidence="7">Binds 1 zinc ion per subunit.</text>
</comment>
<evidence type="ECO:0000259" key="9">
    <source>
        <dbReference type="Pfam" id="PF00749"/>
    </source>
</evidence>
<feature type="binding site" evidence="7">
    <location>
        <position position="176"/>
    </location>
    <ligand>
        <name>L-glutamate</name>
        <dbReference type="ChEBI" id="CHEBI:29985"/>
    </ligand>
</feature>
<comment type="caution">
    <text evidence="10">The sequence shown here is derived from an EMBL/GenBank/DDBJ whole genome shotgun (WGS) entry which is preliminary data.</text>
</comment>
<organism evidence="10 11">
    <name type="scientific">Psychromonas marina</name>
    <dbReference type="NCBI Taxonomy" id="88364"/>
    <lineage>
        <taxon>Bacteria</taxon>
        <taxon>Pseudomonadati</taxon>
        <taxon>Pseudomonadota</taxon>
        <taxon>Gammaproteobacteria</taxon>
        <taxon>Alteromonadales</taxon>
        <taxon>Psychromonadaceae</taxon>
        <taxon>Psychromonas</taxon>
    </lineage>
</organism>
<dbReference type="SUPFAM" id="SSF52374">
    <property type="entry name" value="Nucleotidylyl transferase"/>
    <property type="match status" value="1"/>
</dbReference>
<keyword evidence="5 7" id="KW-0067">ATP-binding</keyword>
<dbReference type="PANTHER" id="PTHR43311:SF1">
    <property type="entry name" value="GLUTAMYL-Q TRNA(ASP) SYNTHETASE"/>
    <property type="match status" value="1"/>
</dbReference>
<dbReference type="EC" id="6.1.1.-" evidence="7"/>
<dbReference type="EMBL" id="BSPQ01000026">
    <property type="protein sequence ID" value="GLS92638.1"/>
    <property type="molecule type" value="Genomic_DNA"/>
</dbReference>
<evidence type="ECO:0000256" key="8">
    <source>
        <dbReference type="RuleBase" id="RU363037"/>
    </source>
</evidence>
<dbReference type="HAMAP" id="MF_01428">
    <property type="entry name" value="Glu_Q_tRNA_synth"/>
    <property type="match status" value="1"/>
</dbReference>
<feature type="binding site" evidence="7">
    <location>
        <position position="116"/>
    </location>
    <ligand>
        <name>Zn(2+)</name>
        <dbReference type="ChEBI" id="CHEBI:29105"/>
    </ligand>
</feature>
<gene>
    <name evidence="10" type="primary">yadB</name>
    <name evidence="7" type="synonym">gluQ</name>
    <name evidence="10" type="ORF">GCM10007916_37100</name>
</gene>
<feature type="binding site" evidence="7">
    <location>
        <begin position="10"/>
        <end position="14"/>
    </location>
    <ligand>
        <name>L-glutamate</name>
        <dbReference type="ChEBI" id="CHEBI:29985"/>
    </ligand>
</feature>
<feature type="short sequence motif" description="'KMSKS' region" evidence="7">
    <location>
        <begin position="232"/>
        <end position="236"/>
    </location>
</feature>
<feature type="binding site" evidence="7">
    <location>
        <position position="235"/>
    </location>
    <ligand>
        <name>ATP</name>
        <dbReference type="ChEBI" id="CHEBI:30616"/>
    </ligand>
</feature>
<dbReference type="Gene3D" id="3.40.50.620">
    <property type="entry name" value="HUPs"/>
    <property type="match status" value="1"/>
</dbReference>
<dbReference type="InterPro" id="IPR014729">
    <property type="entry name" value="Rossmann-like_a/b/a_fold"/>
</dbReference>
<dbReference type="InterPro" id="IPR000924">
    <property type="entry name" value="Glu/Gln-tRNA-synth"/>
</dbReference>
<evidence type="ECO:0000256" key="5">
    <source>
        <dbReference type="ARBA" id="ARBA00022840"/>
    </source>
</evidence>
<keyword evidence="6 7" id="KW-0030">Aminoacyl-tRNA synthetase</keyword>
<evidence type="ECO:0000313" key="11">
    <source>
        <dbReference type="Proteomes" id="UP001157353"/>
    </source>
</evidence>
<reference evidence="11" key="1">
    <citation type="journal article" date="2019" name="Int. J. Syst. Evol. Microbiol.">
        <title>The Global Catalogue of Microorganisms (GCM) 10K type strain sequencing project: providing services to taxonomists for standard genome sequencing and annotation.</title>
        <authorList>
            <consortium name="The Broad Institute Genomics Platform"/>
            <consortium name="The Broad Institute Genome Sequencing Center for Infectious Disease"/>
            <person name="Wu L."/>
            <person name="Ma J."/>
        </authorList>
    </citation>
    <scope>NUCLEOTIDE SEQUENCE [LARGE SCALE GENOMIC DNA]</scope>
    <source>
        <strain evidence="11">NBRC 103166</strain>
    </source>
</reference>
<feature type="binding site" evidence="7">
    <location>
        <position position="120"/>
    </location>
    <ligand>
        <name>Zn(2+)</name>
        <dbReference type="ChEBI" id="CHEBI:29105"/>
    </ligand>
</feature>
<name>A0ABQ6E615_9GAMM</name>
<feature type="binding site" evidence="7">
    <location>
        <position position="194"/>
    </location>
    <ligand>
        <name>L-glutamate</name>
        <dbReference type="ChEBI" id="CHEBI:29985"/>
    </ligand>
</feature>
<feature type="domain" description="Glutamyl/glutaminyl-tRNA synthetase class Ib catalytic" evidence="9">
    <location>
        <begin position="10"/>
        <end position="244"/>
    </location>
</feature>
<dbReference type="InterPro" id="IPR022380">
    <property type="entry name" value="Glu-Q_tRNA(Asp)_Synthase"/>
</dbReference>
<dbReference type="Gene3D" id="3.90.800.10">
    <property type="entry name" value="Glutamyl-tRNA Synthetase, Domain 3"/>
    <property type="match status" value="1"/>
</dbReference>
<keyword evidence="4 7" id="KW-0862">Zinc</keyword>
<keyword evidence="2 7" id="KW-0479">Metal-binding</keyword>
<accession>A0ABQ6E615</accession>
<comment type="similarity">
    <text evidence="7">Belongs to the class-I aminoacyl-tRNA synthetase family. GluQ subfamily.</text>
</comment>
<dbReference type="InterPro" id="IPR049940">
    <property type="entry name" value="GluQ/Sye"/>
</dbReference>
<keyword evidence="1 7" id="KW-0436">Ligase</keyword>
<evidence type="ECO:0000256" key="1">
    <source>
        <dbReference type="ARBA" id="ARBA00022598"/>
    </source>
</evidence>
<feature type="binding site" evidence="7">
    <location>
        <position position="102"/>
    </location>
    <ligand>
        <name>Zn(2+)</name>
        <dbReference type="ChEBI" id="CHEBI:29105"/>
    </ligand>
</feature>
<protein>
    <recommendedName>
        <fullName evidence="7">Glutamyl-Q tRNA(Asp) synthetase</fullName>
        <shortName evidence="7">Glu-Q-RSs</shortName>
        <ecNumber evidence="7">6.1.1.-</ecNumber>
    </recommendedName>
</protein>
<proteinExistence type="inferred from homology"/>
<feature type="short sequence motif" description="'HIGH' region" evidence="7">
    <location>
        <begin position="13"/>
        <end position="23"/>
    </location>
</feature>
<keyword evidence="8" id="KW-0648">Protein biosynthesis</keyword>
<feature type="binding site" evidence="7">
    <location>
        <position position="104"/>
    </location>
    <ligand>
        <name>Zn(2+)</name>
        <dbReference type="ChEBI" id="CHEBI:29105"/>
    </ligand>
</feature>
<evidence type="ECO:0000256" key="4">
    <source>
        <dbReference type="ARBA" id="ARBA00022833"/>
    </source>
</evidence>
<feature type="binding site" evidence="7">
    <location>
        <position position="46"/>
    </location>
    <ligand>
        <name>L-glutamate</name>
        <dbReference type="ChEBI" id="CHEBI:29985"/>
    </ligand>
</feature>
<keyword evidence="3 7" id="KW-0547">Nucleotide-binding</keyword>
<evidence type="ECO:0000256" key="6">
    <source>
        <dbReference type="ARBA" id="ARBA00023146"/>
    </source>
</evidence>
<evidence type="ECO:0000313" key="10">
    <source>
        <dbReference type="EMBL" id="GLS92638.1"/>
    </source>
</evidence>
<evidence type="ECO:0000256" key="2">
    <source>
        <dbReference type="ARBA" id="ARBA00022723"/>
    </source>
</evidence>